<keyword evidence="3 5" id="KW-0378">Hydrolase</keyword>
<evidence type="ECO:0000256" key="2">
    <source>
        <dbReference type="ARBA" id="ARBA00022729"/>
    </source>
</evidence>
<name>A0A378TM01_9MYCO</name>
<evidence type="ECO:0000313" key="6">
    <source>
        <dbReference type="Proteomes" id="UP000254978"/>
    </source>
</evidence>
<dbReference type="EC" id="3.4.14.-" evidence="5"/>
<dbReference type="PANTHER" id="PTHR43248">
    <property type="entry name" value="2-SUCCINYL-6-HYDROXY-2,4-CYCLOHEXADIENE-1-CARBOXYLATE SYNTHASE"/>
    <property type="match status" value="1"/>
</dbReference>
<accession>A0A378TM01</accession>
<proteinExistence type="inferred from homology"/>
<organism evidence="5 6">
    <name type="scientific">Mycolicibacterium tokaiense</name>
    <dbReference type="NCBI Taxonomy" id="39695"/>
    <lineage>
        <taxon>Bacteria</taxon>
        <taxon>Bacillati</taxon>
        <taxon>Actinomycetota</taxon>
        <taxon>Actinomycetes</taxon>
        <taxon>Mycobacteriales</taxon>
        <taxon>Mycobacteriaceae</taxon>
        <taxon>Mycolicibacterium</taxon>
    </lineage>
</organism>
<dbReference type="RefSeq" id="WP_232068029.1">
    <property type="nucleotide sequence ID" value="NZ_AP022600.1"/>
</dbReference>
<dbReference type="AlphaFoldDB" id="A0A378TM01"/>
<dbReference type="InterPro" id="IPR029058">
    <property type="entry name" value="AB_hydrolase_fold"/>
</dbReference>
<dbReference type="PROSITE" id="PS51257">
    <property type="entry name" value="PROKAR_LIPOPROTEIN"/>
    <property type="match status" value="1"/>
</dbReference>
<sequence length="512" mass="54875">MSLLPRRRSLRATVAGVTIAGLVLTVGGCSRQVDGEATTAGAGASAPVAWEPCQLNAPATIEVPEGTECGLLAVPVDYDVADGDSLDLALIRFPATGEKIGSLVFNPGGPGESGIEAAFGLLPTLPPEIREHFDFVGFDPRGVASSSPALWCNSDADNDRQRAEPVIEYTQEGVDYLNEQTQEYVQRCIDKMGVDFLANVGTDNVARDLDRIRQAVGDEKLTFLGYSYGTRIGTTYAEMYPQNVRAMILDGAIDPNADPVEADIAQAAAFQSAFNDFAADCATSPDCPLGTDPAKAVEVYRDLLDPWQQTPAPTADPRGLSHYDATTATIMALYSPTLWRHLTQGLAELREGRGDTLLILADLYMRRDGNGHYTNATDVRMAVNCMDEQRVTDMATLVDEDRRLREVAPFLATGEFTGLVPEPTCNKWPVPPTSEPHELSVPDLPATLVVSITGDPATPYEAGVKLADQLGGGLVTFKGTQHTVVFRGNSCVDDYAVKYLVDGAVPGPDTEC</sequence>
<reference evidence="5 6" key="1">
    <citation type="submission" date="2018-06" db="EMBL/GenBank/DDBJ databases">
        <authorList>
            <consortium name="Pathogen Informatics"/>
            <person name="Doyle S."/>
        </authorList>
    </citation>
    <scope>NUCLEOTIDE SEQUENCE [LARGE SCALE GENOMIC DNA]</scope>
    <source>
        <strain evidence="5 6">NCTC10821</strain>
    </source>
</reference>
<protein>
    <submittedName>
        <fullName evidence="5">Tripeptidyl-peptidase B Serine peptidase MEROPS family S33</fullName>
        <ecNumber evidence="5">3.4.14.-</ecNumber>
    </submittedName>
</protein>
<dbReference type="InterPro" id="IPR051601">
    <property type="entry name" value="Serine_prot/Carboxylest_S33"/>
</dbReference>
<dbReference type="GO" id="GO:0016787">
    <property type="term" value="F:hydrolase activity"/>
    <property type="evidence" value="ECO:0007669"/>
    <property type="project" value="UniProtKB-KW"/>
</dbReference>
<evidence type="ECO:0000256" key="3">
    <source>
        <dbReference type="ARBA" id="ARBA00022801"/>
    </source>
</evidence>
<feature type="domain" description="AB hydrolase-1" evidence="4">
    <location>
        <begin position="103"/>
        <end position="484"/>
    </location>
</feature>
<dbReference type="Gene3D" id="3.40.50.1820">
    <property type="entry name" value="alpha/beta hydrolase"/>
    <property type="match status" value="1"/>
</dbReference>
<evidence type="ECO:0000313" key="5">
    <source>
        <dbReference type="EMBL" id="STZ61822.1"/>
    </source>
</evidence>
<dbReference type="InterPro" id="IPR000073">
    <property type="entry name" value="AB_hydrolase_1"/>
</dbReference>
<dbReference type="SUPFAM" id="SSF53474">
    <property type="entry name" value="alpha/beta-Hydrolases"/>
    <property type="match status" value="1"/>
</dbReference>
<comment type="similarity">
    <text evidence="1">Belongs to the peptidase S33 family.</text>
</comment>
<keyword evidence="6" id="KW-1185">Reference proteome</keyword>
<dbReference type="Pfam" id="PF00561">
    <property type="entry name" value="Abhydrolase_1"/>
    <property type="match status" value="1"/>
</dbReference>
<dbReference type="Proteomes" id="UP000254978">
    <property type="component" value="Unassembled WGS sequence"/>
</dbReference>
<gene>
    <name evidence="5" type="primary">tap_4</name>
    <name evidence="5" type="ORF">NCTC10821_05383</name>
</gene>
<keyword evidence="2" id="KW-0732">Signal</keyword>
<dbReference type="EMBL" id="UGQT01000001">
    <property type="protein sequence ID" value="STZ61822.1"/>
    <property type="molecule type" value="Genomic_DNA"/>
</dbReference>
<evidence type="ECO:0000259" key="4">
    <source>
        <dbReference type="Pfam" id="PF00561"/>
    </source>
</evidence>
<evidence type="ECO:0000256" key="1">
    <source>
        <dbReference type="ARBA" id="ARBA00010088"/>
    </source>
</evidence>
<dbReference type="PANTHER" id="PTHR43248:SF29">
    <property type="entry name" value="TRIPEPTIDYL AMINOPEPTIDASE"/>
    <property type="match status" value="1"/>
</dbReference>